<feature type="region of interest" description="Disordered" evidence="1">
    <location>
        <begin position="582"/>
        <end position="607"/>
    </location>
</feature>
<organism evidence="2 3">
    <name type="scientific">Collybia nuda</name>
    <dbReference type="NCBI Taxonomy" id="64659"/>
    <lineage>
        <taxon>Eukaryota</taxon>
        <taxon>Fungi</taxon>
        <taxon>Dikarya</taxon>
        <taxon>Basidiomycota</taxon>
        <taxon>Agaricomycotina</taxon>
        <taxon>Agaricomycetes</taxon>
        <taxon>Agaricomycetidae</taxon>
        <taxon>Agaricales</taxon>
        <taxon>Tricholomatineae</taxon>
        <taxon>Clitocybaceae</taxon>
        <taxon>Collybia</taxon>
    </lineage>
</organism>
<dbReference type="PANTHER" id="PTHR34365:SF7">
    <property type="entry name" value="GLYCINE-RICH DOMAIN-CONTAINING PROTEIN 1"/>
    <property type="match status" value="1"/>
</dbReference>
<dbReference type="Pfam" id="PF07173">
    <property type="entry name" value="GRDP-like"/>
    <property type="match status" value="1"/>
</dbReference>
<feature type="compositionally biased region" description="Gly residues" evidence="1">
    <location>
        <begin position="597"/>
        <end position="607"/>
    </location>
</feature>
<evidence type="ECO:0000313" key="3">
    <source>
        <dbReference type="Proteomes" id="UP000807353"/>
    </source>
</evidence>
<evidence type="ECO:0000313" key="2">
    <source>
        <dbReference type="EMBL" id="KAF9465390.1"/>
    </source>
</evidence>
<dbReference type="PANTHER" id="PTHR34365">
    <property type="entry name" value="ENOLASE (DUF1399)"/>
    <property type="match status" value="1"/>
</dbReference>
<dbReference type="OrthoDB" id="2684236at2759"/>
<comment type="caution">
    <text evidence="2">The sequence shown here is derived from an EMBL/GenBank/DDBJ whole genome shotgun (WGS) entry which is preliminary data.</text>
</comment>
<dbReference type="EMBL" id="MU150248">
    <property type="protein sequence ID" value="KAF9465390.1"/>
    <property type="molecule type" value="Genomic_DNA"/>
</dbReference>
<dbReference type="InterPro" id="IPR009836">
    <property type="entry name" value="GRDP-like"/>
</dbReference>
<accession>A0A9P5YAY5</accession>
<dbReference type="AlphaFoldDB" id="A0A9P5YAY5"/>
<sequence length="607" mass="68988">MKPPHDTNGTSTFVFPTTFPIGTKRTSPLVNTAQLRGHLFLMRAFMELKEQVRTIHEHPKAVLYQIPKHEIYRWAWFVGLAVERFTLWCLSINHDNTHGKSIIDILPPIDVIMVWHAYMLNPARWYAEDRLRLPSLATLHEVGNMFADSLPNLTTILALKASDARVEAWTQNTKRLFDPLDDAVEQKTKTLYCPNCRNPIAASLVSEYGRGYLQQGFGIYCPQKSCPRQCIIYGLLGLRKLAEDLVRNDGTMRSYLAGSLRTSKSECDVDRAKKIKDVIITSAGFTRPPNTTDEQWILFIMDKCSYFVKNIMGYLPERDQALFLRILNAYSDDRMFSVELTGAVLRQGTFIEKMQKLGWVGLSNNQEKETALQHAVARYHAYLSFSCSPRFLDLMASSPTKFFVPTLDIDLVWHTHQLMACKYNDNCRLYVGRFIDHDDRVDSDRLASSFDDTCRAWKNRFGIQYAYCGCLMPGETLKDKLLHFLRFHTDPLAHLVPIERKDILDTTHASDHNAVYPNISKVTGDASRKYEKRLKRAQQLSRKGKTNTIIPVKREGHNQAFLVPLWTYYQEEPVAGGCVSQGLSGTMAPSRPVASGDGSGNAGNGEL</sequence>
<name>A0A9P5YAY5_9AGAR</name>
<dbReference type="Proteomes" id="UP000807353">
    <property type="component" value="Unassembled WGS sequence"/>
</dbReference>
<keyword evidence="3" id="KW-1185">Reference proteome</keyword>
<proteinExistence type="predicted"/>
<gene>
    <name evidence="2" type="ORF">BDZ94DRAFT_1160104</name>
</gene>
<evidence type="ECO:0000256" key="1">
    <source>
        <dbReference type="SAM" id="MobiDB-lite"/>
    </source>
</evidence>
<reference evidence="2" key="1">
    <citation type="submission" date="2020-11" db="EMBL/GenBank/DDBJ databases">
        <authorList>
            <consortium name="DOE Joint Genome Institute"/>
            <person name="Ahrendt S."/>
            <person name="Riley R."/>
            <person name="Andreopoulos W."/>
            <person name="Labutti K."/>
            <person name="Pangilinan J."/>
            <person name="Ruiz-Duenas F.J."/>
            <person name="Barrasa J.M."/>
            <person name="Sanchez-Garcia M."/>
            <person name="Camarero S."/>
            <person name="Miyauchi S."/>
            <person name="Serrano A."/>
            <person name="Linde D."/>
            <person name="Babiker R."/>
            <person name="Drula E."/>
            <person name="Ayuso-Fernandez I."/>
            <person name="Pacheco R."/>
            <person name="Padilla G."/>
            <person name="Ferreira P."/>
            <person name="Barriuso J."/>
            <person name="Kellner H."/>
            <person name="Castanera R."/>
            <person name="Alfaro M."/>
            <person name="Ramirez L."/>
            <person name="Pisabarro A.G."/>
            <person name="Kuo A."/>
            <person name="Tritt A."/>
            <person name="Lipzen A."/>
            <person name="He G."/>
            <person name="Yan M."/>
            <person name="Ng V."/>
            <person name="Cullen D."/>
            <person name="Martin F."/>
            <person name="Rosso M.-N."/>
            <person name="Henrissat B."/>
            <person name="Hibbett D."/>
            <person name="Martinez A.T."/>
            <person name="Grigoriev I.V."/>
        </authorList>
    </citation>
    <scope>NUCLEOTIDE SEQUENCE</scope>
    <source>
        <strain evidence="2">CBS 247.69</strain>
    </source>
</reference>
<protein>
    <submittedName>
        <fullName evidence="2">Uncharacterized protein</fullName>
    </submittedName>
</protein>